<name>A0ABY7DL68_MYAAR</name>
<dbReference type="SUPFAM" id="SSF74650">
    <property type="entry name" value="Galactose mutarotase-like"/>
    <property type="match status" value="1"/>
</dbReference>
<dbReference type="CDD" id="cd00111">
    <property type="entry name" value="Trefoil"/>
    <property type="match status" value="1"/>
</dbReference>
<dbReference type="Gene3D" id="2.60.40.1760">
    <property type="entry name" value="glycosyl hydrolase (family 31)"/>
    <property type="match status" value="1"/>
</dbReference>
<dbReference type="Pfam" id="PF01055">
    <property type="entry name" value="Glyco_hydro_31_2nd"/>
    <property type="match status" value="1"/>
</dbReference>
<dbReference type="InterPro" id="IPR044913">
    <property type="entry name" value="P_trefoil_dom_sf"/>
</dbReference>
<sequence>MAKVTFSGVIIFILLMTIALFGLNAIVGKDFRYMSETSHSTSDRREQLGESLNAHMIVVETKRFFFENVFRVGQEENYRKISSFQLTDVLIEDGKHQLKSSSKVKIETDRLATKSCSIPNPAQRFDCHPEVNGTREICEMRGCCWQETKLRVKPLIAINYTDTQTPVDIPFCFYPLDFPGYTVAAVKETDLGVSLDLHTDHQFYYPRTVMNLRVDVMLETDARLHVKIYDADNSRYEVPLPVPKVSKAAASTRYMVTTSGKDEPFTITLVQVVNTCIQFLQLSSVLPSSYMMGLGEHRMDLMQNLNWTRHTMWNIDQYPREDVDMYGSHPFYLVMEEGGRASGFFLLNSNAMDNPADVIFEYTKVIGRTFMPPYWGLGFHVCRFGYKNVSDTLRVTNRIRQLGIPQDVQWNDIDYAIGRRDFTTDKKIFGDQPAMVEELHSRGMRYIIITDPGIDPSQPPGTYPPFDVGKEMDIFMRNHTGQLFVGKVWTDETVWVDYSHPRADKYWTQMVTDFHKKVPIDGLWIDMNEVSNFVDGSRLNSPGCPNTTYDHPPFVPAVRGGYLYKKTSCPSCRQYISRNYDVHNLYGLMETNLTNRALRAARSGKRAFVISRSTFAGQGHFGGHWTGDNIGTFHDMYRSISVILRMGMFGIPMVGADICGFQGNATYEMCLRFYQLGAFYPFSRTHNDFKSNDQDPGAFDRHFADIVREAYLIRYSMLPLLYTLFYNSHITGAPVARAMFY</sequence>
<evidence type="ECO:0000256" key="5">
    <source>
        <dbReference type="ARBA" id="ARBA00023180"/>
    </source>
</evidence>
<comment type="subcellular location">
    <subcellularLocation>
        <location evidence="1">Endomembrane system</location>
    </subcellularLocation>
</comment>
<keyword evidence="8" id="KW-0812">Transmembrane</keyword>
<dbReference type="InterPro" id="IPR025887">
    <property type="entry name" value="Glyco_hydro_31_N_dom"/>
</dbReference>
<dbReference type="SUPFAM" id="SSF51445">
    <property type="entry name" value="(Trans)glycosidases"/>
    <property type="match status" value="1"/>
</dbReference>
<keyword evidence="7" id="KW-0378">Hydrolase</keyword>
<dbReference type="PROSITE" id="PS00129">
    <property type="entry name" value="GLYCOSYL_HYDROL_F31_1"/>
    <property type="match status" value="1"/>
</dbReference>
<dbReference type="PROSITE" id="PS00025">
    <property type="entry name" value="P_TREFOIL_1"/>
    <property type="match status" value="1"/>
</dbReference>
<keyword evidence="8" id="KW-1133">Transmembrane helix</keyword>
<keyword evidence="4" id="KW-1015">Disulfide bond</keyword>
<dbReference type="Pfam" id="PF13802">
    <property type="entry name" value="Gal_mutarotas_2"/>
    <property type="match status" value="1"/>
</dbReference>
<keyword evidence="11" id="KW-1185">Reference proteome</keyword>
<dbReference type="InterPro" id="IPR017957">
    <property type="entry name" value="P_trefoil_CS"/>
</dbReference>
<dbReference type="Gene3D" id="3.20.20.80">
    <property type="entry name" value="Glycosidases"/>
    <property type="match status" value="1"/>
</dbReference>
<dbReference type="InterPro" id="IPR017853">
    <property type="entry name" value="GH"/>
</dbReference>
<reference evidence="10" key="1">
    <citation type="submission" date="2022-11" db="EMBL/GenBank/DDBJ databases">
        <title>Centuries of genome instability and evolution in soft-shell clam transmissible cancer (bioRxiv).</title>
        <authorList>
            <person name="Hart S.F.M."/>
            <person name="Yonemitsu M.A."/>
            <person name="Giersch R.M."/>
            <person name="Beal B.F."/>
            <person name="Arriagada G."/>
            <person name="Davis B.W."/>
            <person name="Ostrander E.A."/>
            <person name="Goff S.P."/>
            <person name="Metzger M.J."/>
        </authorList>
    </citation>
    <scope>NUCLEOTIDE SEQUENCE</scope>
    <source>
        <strain evidence="10">MELC-2E11</strain>
        <tissue evidence="10">Siphon/mantle</tissue>
    </source>
</reference>
<accession>A0ABY7DL68</accession>
<feature type="non-terminal residue" evidence="10">
    <location>
        <position position="1"/>
    </location>
</feature>
<dbReference type="EMBL" id="CP111013">
    <property type="protein sequence ID" value="WAQ97341.1"/>
    <property type="molecule type" value="Genomic_DNA"/>
</dbReference>
<evidence type="ECO:0000256" key="7">
    <source>
        <dbReference type="RuleBase" id="RU361185"/>
    </source>
</evidence>
<feature type="transmembrane region" description="Helical" evidence="8">
    <location>
        <begin position="6"/>
        <end position="27"/>
    </location>
</feature>
<evidence type="ECO:0000256" key="8">
    <source>
        <dbReference type="SAM" id="Phobius"/>
    </source>
</evidence>
<organism evidence="10 11">
    <name type="scientific">Mya arenaria</name>
    <name type="common">Soft-shell clam</name>
    <dbReference type="NCBI Taxonomy" id="6604"/>
    <lineage>
        <taxon>Eukaryota</taxon>
        <taxon>Metazoa</taxon>
        <taxon>Spiralia</taxon>
        <taxon>Lophotrochozoa</taxon>
        <taxon>Mollusca</taxon>
        <taxon>Bivalvia</taxon>
        <taxon>Autobranchia</taxon>
        <taxon>Heteroconchia</taxon>
        <taxon>Euheterodonta</taxon>
        <taxon>Imparidentia</taxon>
        <taxon>Neoheterodontei</taxon>
        <taxon>Myida</taxon>
        <taxon>Myoidea</taxon>
        <taxon>Myidae</taxon>
        <taxon>Mya</taxon>
    </lineage>
</organism>
<protein>
    <submittedName>
        <fullName evidence="10">LYAG-like protein</fullName>
    </submittedName>
</protein>
<proteinExistence type="inferred from homology"/>
<dbReference type="PANTHER" id="PTHR22762">
    <property type="entry name" value="ALPHA-GLUCOSIDASE"/>
    <property type="match status" value="1"/>
</dbReference>
<dbReference type="InterPro" id="IPR000519">
    <property type="entry name" value="P_trefoil_dom"/>
</dbReference>
<evidence type="ECO:0000313" key="11">
    <source>
        <dbReference type="Proteomes" id="UP001164746"/>
    </source>
</evidence>
<keyword evidence="7" id="KW-0326">Glycosidase</keyword>
<evidence type="ECO:0000256" key="4">
    <source>
        <dbReference type="ARBA" id="ARBA00023157"/>
    </source>
</evidence>
<dbReference type="PROSITE" id="PS51448">
    <property type="entry name" value="P_TREFOIL_2"/>
    <property type="match status" value="1"/>
</dbReference>
<comment type="similarity">
    <text evidence="2 7">Belongs to the glycosyl hydrolase 31 family.</text>
</comment>
<dbReference type="CDD" id="cd06602">
    <property type="entry name" value="GH31_MGAM_SI_GAA"/>
    <property type="match status" value="1"/>
</dbReference>
<gene>
    <name evidence="10" type="ORF">MAR_030031</name>
</gene>
<dbReference type="CDD" id="cd14752">
    <property type="entry name" value="GH31_N"/>
    <property type="match status" value="1"/>
</dbReference>
<evidence type="ECO:0000256" key="3">
    <source>
        <dbReference type="ARBA" id="ARBA00023136"/>
    </source>
</evidence>
<dbReference type="InterPro" id="IPR030458">
    <property type="entry name" value="Glyco_hydro_31_AS"/>
</dbReference>
<dbReference type="InterPro" id="IPR000322">
    <property type="entry name" value="Glyco_hydro_31_TIM"/>
</dbReference>
<dbReference type="SMART" id="SM00018">
    <property type="entry name" value="PD"/>
    <property type="match status" value="1"/>
</dbReference>
<feature type="domain" description="P-type" evidence="9">
    <location>
        <begin position="114"/>
        <end position="176"/>
    </location>
</feature>
<evidence type="ECO:0000313" key="10">
    <source>
        <dbReference type="EMBL" id="WAQ97341.1"/>
    </source>
</evidence>
<keyword evidence="5" id="KW-0325">Glycoprotein</keyword>
<dbReference type="Pfam" id="PF00088">
    <property type="entry name" value="Trefoil"/>
    <property type="match status" value="1"/>
</dbReference>
<dbReference type="Gene3D" id="4.10.110.10">
    <property type="entry name" value="Spasmolytic Protein, domain 1"/>
    <property type="match status" value="1"/>
</dbReference>
<evidence type="ECO:0000256" key="2">
    <source>
        <dbReference type="ARBA" id="ARBA00007806"/>
    </source>
</evidence>
<dbReference type="InterPro" id="IPR011013">
    <property type="entry name" value="Gal_mutarotase_sf_dom"/>
</dbReference>
<dbReference type="Proteomes" id="UP001164746">
    <property type="component" value="Chromosome 2"/>
</dbReference>
<evidence type="ECO:0000256" key="1">
    <source>
        <dbReference type="ARBA" id="ARBA00004308"/>
    </source>
</evidence>
<keyword evidence="3 8" id="KW-0472">Membrane</keyword>
<evidence type="ECO:0000259" key="9">
    <source>
        <dbReference type="PROSITE" id="PS51448"/>
    </source>
</evidence>
<evidence type="ECO:0000256" key="6">
    <source>
        <dbReference type="PROSITE-ProRule" id="PRU00779"/>
    </source>
</evidence>
<comment type="caution">
    <text evidence="6">Lacks conserved residue(s) required for the propagation of feature annotation.</text>
</comment>
<dbReference type="PANTHER" id="PTHR22762:SF131">
    <property type="entry name" value="GLYCOSIDE HYDROLASE FAMILY 31 N-TERMINAL DOMAIN-CONTAINING PROTEIN"/>
    <property type="match status" value="1"/>
</dbReference>